<evidence type="ECO:0000313" key="2">
    <source>
        <dbReference type="Proteomes" id="UP000286947"/>
    </source>
</evidence>
<dbReference type="InterPro" id="IPR036412">
    <property type="entry name" value="HAD-like_sf"/>
</dbReference>
<sequence length="221" mass="25563">MFDLDLTLLEGDTDQLWCMYLIERGLLGKEMEPHNARWQQQYKSGRVNATQFCRFYAGLLKGHEEAACQHIRDEFFEEVLWPRIPPMAKYLVELHRDGGDSLLLTTASSHFLVMPVARKLGFDAWIATTWQLDENRVFTGELEGRPNMGIDKVRYLRQWLKQRNVCSLAEMSAILAGSTFYSDSIKDLPLLKSVGCPVVMNPDARLLKESLIRGWPVRRLW</sequence>
<dbReference type="InterPro" id="IPR006385">
    <property type="entry name" value="HAD_hydro_SerB1"/>
</dbReference>
<dbReference type="Pfam" id="PF12710">
    <property type="entry name" value="HAD"/>
    <property type="match status" value="1"/>
</dbReference>
<proteinExistence type="predicted"/>
<dbReference type="EC" id="3.1.3.3" evidence="1"/>
<protein>
    <submittedName>
        <fullName evidence="1">Phosphoserine phosphatase SerB1</fullName>
        <ecNumber evidence="1">3.1.3.3</ecNumber>
    </submittedName>
</protein>
<organism evidence="1 2">
    <name type="scientific">Saezia sanguinis</name>
    <dbReference type="NCBI Taxonomy" id="1965230"/>
    <lineage>
        <taxon>Bacteria</taxon>
        <taxon>Pseudomonadati</taxon>
        <taxon>Pseudomonadota</taxon>
        <taxon>Betaproteobacteria</taxon>
        <taxon>Burkholderiales</taxon>
        <taxon>Saeziaceae</taxon>
        <taxon>Saezia</taxon>
    </lineage>
</organism>
<keyword evidence="1" id="KW-0378">Hydrolase</keyword>
<dbReference type="EMBL" id="PQSP01000002">
    <property type="protein sequence ID" value="RUS67469.1"/>
    <property type="molecule type" value="Genomic_DNA"/>
</dbReference>
<dbReference type="NCBIfam" id="TIGR01488">
    <property type="entry name" value="HAD-SF-IB"/>
    <property type="match status" value="1"/>
</dbReference>
<dbReference type="Gene3D" id="3.40.50.1000">
    <property type="entry name" value="HAD superfamily/HAD-like"/>
    <property type="match status" value="1"/>
</dbReference>
<accession>A0A433SFC6</accession>
<dbReference type="GO" id="GO:0016787">
    <property type="term" value="F:hydrolase activity"/>
    <property type="evidence" value="ECO:0007669"/>
    <property type="project" value="UniProtKB-KW"/>
</dbReference>
<name>A0A433SFC6_9BURK</name>
<keyword evidence="2" id="KW-1185">Reference proteome</keyword>
<evidence type="ECO:0000313" key="1">
    <source>
        <dbReference type="EMBL" id="RUS67469.1"/>
    </source>
</evidence>
<dbReference type="NCBIfam" id="TIGR01490">
    <property type="entry name" value="HAD-SF-IB-hyp1"/>
    <property type="match status" value="1"/>
</dbReference>
<reference evidence="1 2" key="1">
    <citation type="submission" date="2018-01" db="EMBL/GenBank/DDBJ databases">
        <title>Saezia sanguinis gen. nov., sp. nov., in the order Burkholderiales isolated from human blood.</title>
        <authorList>
            <person name="Medina-Pascual M.J."/>
            <person name="Valdezate S."/>
            <person name="Monzon S."/>
            <person name="Cuesta I."/>
            <person name="Carrasco G."/>
            <person name="Villalon P."/>
            <person name="Saez-Nieto J.A."/>
        </authorList>
    </citation>
    <scope>NUCLEOTIDE SEQUENCE [LARGE SCALE GENOMIC DNA]</scope>
    <source>
        <strain evidence="1 2">CNM695-12</strain>
    </source>
</reference>
<comment type="caution">
    <text evidence="1">The sequence shown here is derived from an EMBL/GenBank/DDBJ whole genome shotgun (WGS) entry which is preliminary data.</text>
</comment>
<gene>
    <name evidence="1" type="primary">serB1</name>
    <name evidence="1" type="ORF">CUZ56_01416</name>
</gene>
<dbReference type="Proteomes" id="UP000286947">
    <property type="component" value="Unassembled WGS sequence"/>
</dbReference>
<dbReference type="InterPro" id="IPR023214">
    <property type="entry name" value="HAD_sf"/>
</dbReference>
<dbReference type="Gene3D" id="1.20.1440.100">
    <property type="entry name" value="SG protein - dephosphorylation function"/>
    <property type="match status" value="1"/>
</dbReference>
<dbReference type="AlphaFoldDB" id="A0A433SFC6"/>
<dbReference type="SUPFAM" id="SSF56784">
    <property type="entry name" value="HAD-like"/>
    <property type="match status" value="1"/>
</dbReference>